<evidence type="ECO:0000313" key="4">
    <source>
        <dbReference type="Proteomes" id="UP000325507"/>
    </source>
</evidence>
<reference evidence="3 4" key="1">
    <citation type="submission" date="2019-07" db="EMBL/GenBank/DDBJ databases">
        <title>Complete genome sequence of bacteriophage infecting Erwinia pyrifoliae.</title>
        <authorList>
            <person name="Kim S.G."/>
            <person name="Park S.C."/>
        </authorList>
    </citation>
    <scope>NUCLEOTIDE SEQUENCE [LARGE SCALE GENOMIC DNA]</scope>
</reference>
<proteinExistence type="predicted"/>
<keyword evidence="4" id="KW-1185">Reference proteome</keyword>
<dbReference type="EMBL" id="MN184886">
    <property type="protein sequence ID" value="QEQ94826.1"/>
    <property type="molecule type" value="Genomic_DNA"/>
</dbReference>
<accession>A0A5J6DBD5</accession>
<evidence type="ECO:0000256" key="1">
    <source>
        <dbReference type="SAM" id="MobiDB-lite"/>
    </source>
</evidence>
<feature type="region of interest" description="Disordered" evidence="1">
    <location>
        <begin position="1"/>
        <end position="26"/>
    </location>
</feature>
<evidence type="ECO:0000259" key="2">
    <source>
        <dbReference type="Pfam" id="PF19419"/>
    </source>
</evidence>
<feature type="compositionally biased region" description="Low complexity" evidence="1">
    <location>
        <begin position="14"/>
        <end position="26"/>
    </location>
</feature>
<gene>
    <name evidence="3" type="ORF">pEpSNUABM08_79</name>
</gene>
<dbReference type="Proteomes" id="UP000325507">
    <property type="component" value="Segment"/>
</dbReference>
<dbReference type="Pfam" id="PF19419">
    <property type="entry name" value="DUF5983"/>
    <property type="match status" value="1"/>
</dbReference>
<name>A0A5J6DBD5_9CAUD</name>
<feature type="domain" description="DUF5983" evidence="2">
    <location>
        <begin position="39"/>
        <end position="134"/>
    </location>
</feature>
<evidence type="ECO:0000313" key="3">
    <source>
        <dbReference type="EMBL" id="QEQ94826.1"/>
    </source>
</evidence>
<dbReference type="InterPro" id="IPR046025">
    <property type="entry name" value="DUF5983"/>
</dbReference>
<protein>
    <recommendedName>
        <fullName evidence="2">DUF5983 domain-containing protein</fullName>
    </recommendedName>
</protein>
<sequence>MVNPNFKESETMKTETTAATDTATTSAADPFQETYKSAWISTAHLNPATLDGLNGITANRDLPFWIHQTAYGWIVRFDALDTYGSIEEEGIAAHWISQQADLMAIKAALYEHGYQAAHLDADGPVIDGLQQYDHE</sequence>
<organism evidence="3 4">
    <name type="scientific">Erwinia phage pEp_SNUABM_08</name>
    <dbReference type="NCBI Taxonomy" id="2593268"/>
    <lineage>
        <taxon>Viruses</taxon>
        <taxon>Duplodnaviria</taxon>
        <taxon>Heunggongvirae</taxon>
        <taxon>Uroviricota</taxon>
        <taxon>Caudoviricetes</taxon>
        <taxon>Casjensviridae</taxon>
        <taxon>Gwanakrovirus</taxon>
        <taxon>Gwanakrovirus SNUABM08</taxon>
    </lineage>
</organism>